<organism evidence="1">
    <name type="scientific">Arundo donax</name>
    <name type="common">Giant reed</name>
    <name type="synonym">Donax arundinaceus</name>
    <dbReference type="NCBI Taxonomy" id="35708"/>
    <lineage>
        <taxon>Eukaryota</taxon>
        <taxon>Viridiplantae</taxon>
        <taxon>Streptophyta</taxon>
        <taxon>Embryophyta</taxon>
        <taxon>Tracheophyta</taxon>
        <taxon>Spermatophyta</taxon>
        <taxon>Magnoliopsida</taxon>
        <taxon>Liliopsida</taxon>
        <taxon>Poales</taxon>
        <taxon>Poaceae</taxon>
        <taxon>PACMAD clade</taxon>
        <taxon>Arundinoideae</taxon>
        <taxon>Arundineae</taxon>
        <taxon>Arundo</taxon>
    </lineage>
</organism>
<protein>
    <submittedName>
        <fullName evidence="1">Uncharacterized protein</fullName>
    </submittedName>
</protein>
<proteinExistence type="predicted"/>
<dbReference type="AlphaFoldDB" id="A0A0A9BSS4"/>
<evidence type="ECO:0000313" key="1">
    <source>
        <dbReference type="EMBL" id="JAD64210.1"/>
    </source>
</evidence>
<reference evidence="1" key="1">
    <citation type="submission" date="2014-09" db="EMBL/GenBank/DDBJ databases">
        <authorList>
            <person name="Magalhaes I.L.F."/>
            <person name="Oliveira U."/>
            <person name="Santos F.R."/>
            <person name="Vidigal T.H.D.A."/>
            <person name="Brescovit A.D."/>
            <person name="Santos A.J."/>
        </authorList>
    </citation>
    <scope>NUCLEOTIDE SEQUENCE</scope>
    <source>
        <tissue evidence="1">Shoot tissue taken approximately 20 cm above the soil surface</tissue>
    </source>
</reference>
<accession>A0A0A9BSS4</accession>
<dbReference type="EMBL" id="GBRH01233685">
    <property type="protein sequence ID" value="JAD64210.1"/>
    <property type="molecule type" value="Transcribed_RNA"/>
</dbReference>
<sequence>MRPPLPSFSFGGMRTLPESCVMSFDT</sequence>
<reference evidence="1" key="2">
    <citation type="journal article" date="2015" name="Data Brief">
        <title>Shoot transcriptome of the giant reed, Arundo donax.</title>
        <authorList>
            <person name="Barrero R.A."/>
            <person name="Guerrero F.D."/>
            <person name="Moolhuijzen P."/>
            <person name="Goolsby J.A."/>
            <person name="Tidwell J."/>
            <person name="Bellgard S.E."/>
            <person name="Bellgard M.I."/>
        </authorList>
    </citation>
    <scope>NUCLEOTIDE SEQUENCE</scope>
    <source>
        <tissue evidence="1">Shoot tissue taken approximately 20 cm above the soil surface</tissue>
    </source>
</reference>
<name>A0A0A9BSS4_ARUDO</name>